<accession>A0A919RZX1</accession>
<organism evidence="1 2">
    <name type="scientific">Clostridium polyendosporum</name>
    <dbReference type="NCBI Taxonomy" id="69208"/>
    <lineage>
        <taxon>Bacteria</taxon>
        <taxon>Bacillati</taxon>
        <taxon>Bacillota</taxon>
        <taxon>Clostridia</taxon>
        <taxon>Eubacteriales</taxon>
        <taxon>Clostridiaceae</taxon>
        <taxon>Clostridium</taxon>
    </lineage>
</organism>
<dbReference type="PANTHER" id="PTHR10000">
    <property type="entry name" value="PHOSPHOSERINE PHOSPHATASE"/>
    <property type="match status" value="1"/>
</dbReference>
<dbReference type="CDD" id="cd07516">
    <property type="entry name" value="HAD_Pase"/>
    <property type="match status" value="1"/>
</dbReference>
<dbReference type="AlphaFoldDB" id="A0A919RZX1"/>
<dbReference type="EMBL" id="BOPZ01000007">
    <property type="protein sequence ID" value="GIM28585.1"/>
    <property type="molecule type" value="Genomic_DNA"/>
</dbReference>
<dbReference type="Gene3D" id="3.40.50.1000">
    <property type="entry name" value="HAD superfamily/HAD-like"/>
    <property type="match status" value="1"/>
</dbReference>
<comment type="caution">
    <text evidence="1">The sequence shown here is derived from an EMBL/GenBank/DDBJ whole genome shotgun (WGS) entry which is preliminary data.</text>
</comment>
<reference evidence="1" key="1">
    <citation type="submission" date="2021-03" db="EMBL/GenBank/DDBJ databases">
        <title>Taxonomic study of Clostridium polyendosporum from meadow-gley soil under rice.</title>
        <authorList>
            <person name="Kobayashi H."/>
            <person name="Tanizawa Y."/>
            <person name="Yagura M."/>
        </authorList>
    </citation>
    <scope>NUCLEOTIDE SEQUENCE</scope>
    <source>
        <strain evidence="1">JCM 30710</strain>
    </source>
</reference>
<name>A0A919RZX1_9CLOT</name>
<evidence type="ECO:0000313" key="1">
    <source>
        <dbReference type="EMBL" id="GIM28585.1"/>
    </source>
</evidence>
<dbReference type="InterPro" id="IPR023214">
    <property type="entry name" value="HAD_sf"/>
</dbReference>
<dbReference type="InterPro" id="IPR000150">
    <property type="entry name" value="Cof"/>
</dbReference>
<dbReference type="PROSITE" id="PS01229">
    <property type="entry name" value="COF_2"/>
    <property type="match status" value="1"/>
</dbReference>
<proteinExistence type="predicted"/>
<dbReference type="Proteomes" id="UP000679179">
    <property type="component" value="Unassembled WGS sequence"/>
</dbReference>
<keyword evidence="1" id="KW-0378">Hydrolase</keyword>
<dbReference type="PROSITE" id="PS01228">
    <property type="entry name" value="COF_1"/>
    <property type="match status" value="1"/>
</dbReference>
<dbReference type="GO" id="GO:0000287">
    <property type="term" value="F:magnesium ion binding"/>
    <property type="evidence" value="ECO:0007669"/>
    <property type="project" value="TreeGrafter"/>
</dbReference>
<gene>
    <name evidence="1" type="ORF">CPJCM30710_12510</name>
</gene>
<dbReference type="SFLD" id="SFLDG01144">
    <property type="entry name" value="C2.B.4:_PGP_Like"/>
    <property type="match status" value="1"/>
</dbReference>
<protein>
    <submittedName>
        <fullName evidence="1">HAD-superfamily hydrolase</fullName>
    </submittedName>
</protein>
<dbReference type="Gene3D" id="3.30.1240.10">
    <property type="match status" value="1"/>
</dbReference>
<dbReference type="SFLD" id="SFLDG01140">
    <property type="entry name" value="C2.B:_Phosphomannomutase_and_P"/>
    <property type="match status" value="1"/>
</dbReference>
<dbReference type="RefSeq" id="WP_212903306.1">
    <property type="nucleotide sequence ID" value="NZ_BOPZ01000007.1"/>
</dbReference>
<dbReference type="SUPFAM" id="SSF56784">
    <property type="entry name" value="HAD-like"/>
    <property type="match status" value="1"/>
</dbReference>
<dbReference type="NCBIfam" id="TIGR00099">
    <property type="entry name" value="Cof-subfamily"/>
    <property type="match status" value="1"/>
</dbReference>
<dbReference type="PANTHER" id="PTHR10000:SF55">
    <property type="entry name" value="5-AMINO-6-(5-PHOSPHO-D-RIBITYLAMINO)URACIL PHOSPHATASE YCSE"/>
    <property type="match status" value="1"/>
</dbReference>
<dbReference type="SFLD" id="SFLDS00003">
    <property type="entry name" value="Haloacid_Dehalogenase"/>
    <property type="match status" value="1"/>
</dbReference>
<keyword evidence="2" id="KW-1185">Reference proteome</keyword>
<dbReference type="GO" id="GO:0005829">
    <property type="term" value="C:cytosol"/>
    <property type="evidence" value="ECO:0007669"/>
    <property type="project" value="TreeGrafter"/>
</dbReference>
<dbReference type="InterPro" id="IPR006379">
    <property type="entry name" value="HAD-SF_hydro_IIB"/>
</dbReference>
<dbReference type="NCBIfam" id="TIGR01484">
    <property type="entry name" value="HAD-SF-IIB"/>
    <property type="match status" value="1"/>
</dbReference>
<evidence type="ECO:0000313" key="2">
    <source>
        <dbReference type="Proteomes" id="UP000679179"/>
    </source>
</evidence>
<dbReference type="Pfam" id="PF08282">
    <property type="entry name" value="Hydrolase_3"/>
    <property type="match status" value="1"/>
</dbReference>
<dbReference type="InterPro" id="IPR036412">
    <property type="entry name" value="HAD-like_sf"/>
</dbReference>
<dbReference type="GO" id="GO:0016791">
    <property type="term" value="F:phosphatase activity"/>
    <property type="evidence" value="ECO:0007669"/>
    <property type="project" value="TreeGrafter"/>
</dbReference>
<sequence>MKIIAIDMDGTLLNHRSEISKVNAEAIKYAQSLGIKVVIATGRSYFDALEICKEAGVSTYIIGNNGSTLHNKDGNRVFSIKIANELVEESIKWLEENNYYYEVSTPNSIYTPINGRQIIKRELDLILSENPDDDMLDYLYAVDKQFGQQGFSFINSYKDILGKQEDILNILSFSLDKGKRKKGAEYFKNYKDFSLFLSTEYIFEMVSSRASKGLALKTFADMNNISLKDTVAIGDSHNDIPMLSVVNYSVAMGNASDEVKAICRYATKTNEQDGVAHIIYKLIDEISLQYKNA</sequence>